<reference evidence="2 3" key="1">
    <citation type="submission" date="2024-09" db="EMBL/GenBank/DDBJ databases">
        <title>Chromosome-scale assembly of Riccia sorocarpa.</title>
        <authorList>
            <person name="Paukszto L."/>
        </authorList>
    </citation>
    <scope>NUCLEOTIDE SEQUENCE [LARGE SCALE GENOMIC DNA]</scope>
    <source>
        <strain evidence="2">LP-2024</strain>
        <tissue evidence="2">Aerial parts of the thallus</tissue>
    </source>
</reference>
<protein>
    <submittedName>
        <fullName evidence="2">Uncharacterized protein</fullName>
    </submittedName>
</protein>
<dbReference type="AlphaFoldDB" id="A0ABD3H7U8"/>
<sequence length="153" mass="17774">MKSDSDVMSDTASNQVQHTREDETFGLPVRRCARPHYVIDTRRSMYILTPEGERASFAPPLSWHVGPRSPSQDLVRQLVHFFREFFVMDQSVIPLLRSLTDYLITGDWTIDQLRDLYELFRLAGSVVDLVGLDFLLQWLPESGIRFEVRYGHT</sequence>
<keyword evidence="3" id="KW-1185">Reference proteome</keyword>
<evidence type="ECO:0000256" key="1">
    <source>
        <dbReference type="SAM" id="MobiDB-lite"/>
    </source>
</evidence>
<evidence type="ECO:0000313" key="2">
    <source>
        <dbReference type="EMBL" id="KAL3687573.1"/>
    </source>
</evidence>
<dbReference type="Proteomes" id="UP001633002">
    <property type="component" value="Unassembled WGS sequence"/>
</dbReference>
<comment type="caution">
    <text evidence="2">The sequence shown here is derived from an EMBL/GenBank/DDBJ whole genome shotgun (WGS) entry which is preliminary data.</text>
</comment>
<dbReference type="EMBL" id="JBJQOH010000004">
    <property type="protein sequence ID" value="KAL3687573.1"/>
    <property type="molecule type" value="Genomic_DNA"/>
</dbReference>
<name>A0ABD3H7U8_9MARC</name>
<feature type="region of interest" description="Disordered" evidence="1">
    <location>
        <begin position="1"/>
        <end position="20"/>
    </location>
</feature>
<accession>A0ABD3H7U8</accession>
<organism evidence="2 3">
    <name type="scientific">Riccia sorocarpa</name>
    <dbReference type="NCBI Taxonomy" id="122646"/>
    <lineage>
        <taxon>Eukaryota</taxon>
        <taxon>Viridiplantae</taxon>
        <taxon>Streptophyta</taxon>
        <taxon>Embryophyta</taxon>
        <taxon>Marchantiophyta</taxon>
        <taxon>Marchantiopsida</taxon>
        <taxon>Marchantiidae</taxon>
        <taxon>Marchantiales</taxon>
        <taxon>Ricciaceae</taxon>
        <taxon>Riccia</taxon>
    </lineage>
</organism>
<gene>
    <name evidence="2" type="ORF">R1sor_013882</name>
</gene>
<feature type="compositionally biased region" description="Polar residues" evidence="1">
    <location>
        <begin position="1"/>
        <end position="17"/>
    </location>
</feature>
<proteinExistence type="predicted"/>
<evidence type="ECO:0000313" key="3">
    <source>
        <dbReference type="Proteomes" id="UP001633002"/>
    </source>
</evidence>